<comment type="similarity">
    <text evidence="8">Belongs to the P-Pant transferase superfamily. AcpS family.</text>
</comment>
<reference evidence="10 11" key="1">
    <citation type="submission" date="2019-10" db="EMBL/GenBank/DDBJ databases">
        <title>Alkaliphilus serpentinus sp. nov. and Alkaliphilus pronyensis sp. nov., two novel anaerobic alkaliphilic species isolated from the serpentinized-hosted hydrothermal field of the Prony Bay (New Caledonia).</title>
        <authorList>
            <person name="Postec A."/>
        </authorList>
    </citation>
    <scope>NUCLEOTIDE SEQUENCE [LARGE SCALE GENOMIC DNA]</scope>
    <source>
        <strain evidence="10 11">LacV</strain>
    </source>
</reference>
<dbReference type="InterPro" id="IPR037143">
    <property type="entry name" value="4-PPantetheinyl_Trfase_dom_sf"/>
</dbReference>
<dbReference type="OrthoDB" id="517356at2"/>
<dbReference type="InterPro" id="IPR008278">
    <property type="entry name" value="4-PPantetheinyl_Trfase_dom"/>
</dbReference>
<evidence type="ECO:0000259" key="9">
    <source>
        <dbReference type="Pfam" id="PF01648"/>
    </source>
</evidence>
<dbReference type="GO" id="GO:0005737">
    <property type="term" value="C:cytoplasm"/>
    <property type="evidence" value="ECO:0007669"/>
    <property type="project" value="UniProtKB-SubCell"/>
</dbReference>
<comment type="function">
    <text evidence="8">Transfers the 4'-phosphopantetheine moiety from coenzyme A to a Ser of acyl-carrier-protein.</text>
</comment>
<keyword evidence="3 8" id="KW-0479">Metal-binding</keyword>
<keyword evidence="7 8" id="KW-0275">Fatty acid biosynthesis</keyword>
<proteinExistence type="inferred from homology"/>
<dbReference type="GO" id="GO:0008897">
    <property type="term" value="F:holo-[acyl-carrier-protein] synthase activity"/>
    <property type="evidence" value="ECO:0007669"/>
    <property type="project" value="UniProtKB-UniRule"/>
</dbReference>
<comment type="caution">
    <text evidence="10">The sequence shown here is derived from an EMBL/GenBank/DDBJ whole genome shotgun (WGS) entry which is preliminary data.</text>
</comment>
<protein>
    <recommendedName>
        <fullName evidence="8">Holo-[acyl-carrier-protein] synthase</fullName>
        <shortName evidence="8">Holo-ACP synthase</shortName>
        <ecNumber evidence="8">2.7.8.7</ecNumber>
    </recommendedName>
    <alternativeName>
        <fullName evidence="8">4'-phosphopantetheinyl transferase AcpS</fullName>
    </alternativeName>
</protein>
<keyword evidence="1 8" id="KW-0444">Lipid biosynthesis</keyword>
<keyword evidence="2 8" id="KW-0808">Transferase</keyword>
<keyword evidence="11" id="KW-1185">Reference proteome</keyword>
<evidence type="ECO:0000313" key="10">
    <source>
        <dbReference type="EMBL" id="KAB3534181.1"/>
    </source>
</evidence>
<dbReference type="EC" id="2.7.8.7" evidence="8"/>
<evidence type="ECO:0000313" key="11">
    <source>
        <dbReference type="Proteomes" id="UP000432715"/>
    </source>
</evidence>
<evidence type="ECO:0000256" key="4">
    <source>
        <dbReference type="ARBA" id="ARBA00022832"/>
    </source>
</evidence>
<dbReference type="InterPro" id="IPR004568">
    <property type="entry name" value="Ppantetheine-prot_Trfase_dom"/>
</dbReference>
<dbReference type="Gene3D" id="3.90.470.20">
    <property type="entry name" value="4'-phosphopantetheinyl transferase domain"/>
    <property type="match status" value="1"/>
</dbReference>
<comment type="catalytic activity">
    <reaction evidence="8">
        <text>apo-[ACP] + CoA = holo-[ACP] + adenosine 3',5'-bisphosphate + H(+)</text>
        <dbReference type="Rhea" id="RHEA:12068"/>
        <dbReference type="Rhea" id="RHEA-COMP:9685"/>
        <dbReference type="Rhea" id="RHEA-COMP:9690"/>
        <dbReference type="ChEBI" id="CHEBI:15378"/>
        <dbReference type="ChEBI" id="CHEBI:29999"/>
        <dbReference type="ChEBI" id="CHEBI:57287"/>
        <dbReference type="ChEBI" id="CHEBI:58343"/>
        <dbReference type="ChEBI" id="CHEBI:64479"/>
        <dbReference type="EC" id="2.7.8.7"/>
    </reaction>
</comment>
<keyword evidence="5 8" id="KW-0460">Magnesium</keyword>
<dbReference type="Proteomes" id="UP000432715">
    <property type="component" value="Unassembled WGS sequence"/>
</dbReference>
<feature type="domain" description="4'-phosphopantetheinyl transferase" evidence="9">
    <location>
        <begin position="4"/>
        <end position="99"/>
    </location>
</feature>
<sequence>MIIGIGIDIVEIKRIENAMKKNPRFINRILTDNEIQALKESNMKPESVAGFFAAKEAVVKAIGTGFRDIQWQDIEIYKDSLGKPMVHFHNNASKLAYSKNIDNILISISHSRENAVAQAIALGFNNKQ</sequence>
<evidence type="ECO:0000256" key="2">
    <source>
        <dbReference type="ARBA" id="ARBA00022679"/>
    </source>
</evidence>
<dbReference type="NCBIfam" id="TIGR00516">
    <property type="entry name" value="acpS"/>
    <property type="match status" value="1"/>
</dbReference>
<keyword evidence="6 8" id="KW-0443">Lipid metabolism</keyword>
<dbReference type="EMBL" id="WBZC01000031">
    <property type="protein sequence ID" value="KAB3534181.1"/>
    <property type="molecule type" value="Genomic_DNA"/>
</dbReference>
<dbReference type="AlphaFoldDB" id="A0A6I0EY27"/>
<dbReference type="SUPFAM" id="SSF56214">
    <property type="entry name" value="4'-phosphopantetheinyl transferase"/>
    <property type="match status" value="1"/>
</dbReference>
<gene>
    <name evidence="8" type="primary">acpS</name>
    <name evidence="10" type="ORF">F8154_09490</name>
</gene>
<evidence type="ECO:0000256" key="5">
    <source>
        <dbReference type="ARBA" id="ARBA00022842"/>
    </source>
</evidence>
<dbReference type="Pfam" id="PF01648">
    <property type="entry name" value="ACPS"/>
    <property type="match status" value="1"/>
</dbReference>
<dbReference type="NCBIfam" id="TIGR00556">
    <property type="entry name" value="pantethn_trn"/>
    <property type="match status" value="1"/>
</dbReference>
<dbReference type="InterPro" id="IPR002582">
    <property type="entry name" value="ACPS"/>
</dbReference>
<organism evidence="10 11">
    <name type="scientific">Alkaliphilus pronyensis</name>
    <dbReference type="NCBI Taxonomy" id="1482732"/>
    <lineage>
        <taxon>Bacteria</taxon>
        <taxon>Bacillati</taxon>
        <taxon>Bacillota</taxon>
        <taxon>Clostridia</taxon>
        <taxon>Peptostreptococcales</taxon>
        <taxon>Natronincolaceae</taxon>
        <taxon>Alkaliphilus</taxon>
    </lineage>
</organism>
<evidence type="ECO:0000256" key="1">
    <source>
        <dbReference type="ARBA" id="ARBA00022516"/>
    </source>
</evidence>
<accession>A0A6I0EY27</accession>
<feature type="binding site" evidence="8">
    <location>
        <position position="56"/>
    </location>
    <ligand>
        <name>Mg(2+)</name>
        <dbReference type="ChEBI" id="CHEBI:18420"/>
    </ligand>
</feature>
<dbReference type="HAMAP" id="MF_00101">
    <property type="entry name" value="AcpS"/>
    <property type="match status" value="1"/>
</dbReference>
<dbReference type="GO" id="GO:0006633">
    <property type="term" value="P:fatty acid biosynthetic process"/>
    <property type="evidence" value="ECO:0007669"/>
    <property type="project" value="UniProtKB-UniRule"/>
</dbReference>
<feature type="binding site" evidence="8">
    <location>
        <position position="8"/>
    </location>
    <ligand>
        <name>Mg(2+)</name>
        <dbReference type="ChEBI" id="CHEBI:18420"/>
    </ligand>
</feature>
<name>A0A6I0EY27_9FIRM</name>
<keyword evidence="4 8" id="KW-0276">Fatty acid metabolism</keyword>
<comment type="subcellular location">
    <subcellularLocation>
        <location evidence="8">Cytoplasm</location>
    </subcellularLocation>
</comment>
<keyword evidence="8" id="KW-0963">Cytoplasm</keyword>
<evidence type="ECO:0000256" key="6">
    <source>
        <dbReference type="ARBA" id="ARBA00023098"/>
    </source>
</evidence>
<evidence type="ECO:0000256" key="3">
    <source>
        <dbReference type="ARBA" id="ARBA00022723"/>
    </source>
</evidence>
<dbReference type="GO" id="GO:0000287">
    <property type="term" value="F:magnesium ion binding"/>
    <property type="evidence" value="ECO:0007669"/>
    <property type="project" value="UniProtKB-UniRule"/>
</dbReference>
<comment type="cofactor">
    <cofactor evidence="8">
        <name>Mg(2+)</name>
        <dbReference type="ChEBI" id="CHEBI:18420"/>
    </cofactor>
</comment>
<evidence type="ECO:0000256" key="8">
    <source>
        <dbReference type="HAMAP-Rule" id="MF_00101"/>
    </source>
</evidence>
<evidence type="ECO:0000256" key="7">
    <source>
        <dbReference type="ARBA" id="ARBA00023160"/>
    </source>
</evidence>